<evidence type="ECO:0000256" key="4">
    <source>
        <dbReference type="ARBA" id="ARBA00022723"/>
    </source>
</evidence>
<dbReference type="EMBL" id="MKVH01000008">
    <property type="protein sequence ID" value="OJX59977.1"/>
    <property type="molecule type" value="Genomic_DNA"/>
</dbReference>
<keyword evidence="4" id="KW-0479">Metal-binding</keyword>
<comment type="similarity">
    <text evidence="8">Belongs to the bacterial reverse transcriptase family.</text>
</comment>
<evidence type="ECO:0000256" key="8">
    <source>
        <dbReference type="ARBA" id="ARBA00034120"/>
    </source>
</evidence>
<keyword evidence="7" id="KW-0051">Antiviral defense</keyword>
<evidence type="ECO:0000259" key="10">
    <source>
        <dbReference type="PROSITE" id="PS50878"/>
    </source>
</evidence>
<dbReference type="PANTHER" id="PTHR34047">
    <property type="entry name" value="NUCLEAR INTRON MATURASE 1, MITOCHONDRIAL-RELATED"/>
    <property type="match status" value="1"/>
</dbReference>
<evidence type="ECO:0000256" key="2">
    <source>
        <dbReference type="ARBA" id="ARBA00022679"/>
    </source>
</evidence>
<name>A0A1M3L3P5_9BACT</name>
<dbReference type="PROSITE" id="PS50878">
    <property type="entry name" value="RT_POL"/>
    <property type="match status" value="1"/>
</dbReference>
<dbReference type="InterPro" id="IPR000477">
    <property type="entry name" value="RT_dom"/>
</dbReference>
<evidence type="ECO:0000313" key="12">
    <source>
        <dbReference type="Proteomes" id="UP000184233"/>
    </source>
</evidence>
<reference evidence="11 12" key="1">
    <citation type="submission" date="2016-09" db="EMBL/GenBank/DDBJ databases">
        <title>Genome-resolved meta-omics ties microbial dynamics to process performance in biotechnology for thiocyanate degradation.</title>
        <authorList>
            <person name="Kantor R.S."/>
            <person name="Huddy R.J."/>
            <person name="Iyer R."/>
            <person name="Thomas B.C."/>
            <person name="Brown C.T."/>
            <person name="Anantharaman K."/>
            <person name="Tringe S."/>
            <person name="Hettich R.L."/>
            <person name="Harrison S.T."/>
            <person name="Banfield J.F."/>
        </authorList>
    </citation>
    <scope>NUCLEOTIDE SEQUENCE [LARGE SCALE GENOMIC DNA]</scope>
    <source>
        <strain evidence="11">59-99</strain>
    </source>
</reference>
<gene>
    <name evidence="11" type="ORF">BGO89_08265</name>
</gene>
<comment type="catalytic activity">
    <reaction evidence="9">
        <text>DNA(n) + a 2'-deoxyribonucleoside 5'-triphosphate = DNA(n+1) + diphosphate</text>
        <dbReference type="Rhea" id="RHEA:22508"/>
        <dbReference type="Rhea" id="RHEA-COMP:17339"/>
        <dbReference type="Rhea" id="RHEA-COMP:17340"/>
        <dbReference type="ChEBI" id="CHEBI:33019"/>
        <dbReference type="ChEBI" id="CHEBI:61560"/>
        <dbReference type="ChEBI" id="CHEBI:173112"/>
        <dbReference type="EC" id="2.7.7.49"/>
    </reaction>
</comment>
<evidence type="ECO:0000256" key="1">
    <source>
        <dbReference type="ARBA" id="ARBA00012493"/>
    </source>
</evidence>
<keyword evidence="3" id="KW-0548">Nucleotidyltransferase</keyword>
<evidence type="ECO:0000256" key="5">
    <source>
        <dbReference type="ARBA" id="ARBA00022842"/>
    </source>
</evidence>
<organism evidence="11 12">
    <name type="scientific">Candidatus Kapaibacterium thiocyanatum</name>
    <dbReference type="NCBI Taxonomy" id="1895771"/>
    <lineage>
        <taxon>Bacteria</taxon>
        <taxon>Pseudomonadati</taxon>
        <taxon>Candidatus Kapaibacteriota</taxon>
        <taxon>Candidatus Kapaibacteriia</taxon>
        <taxon>Candidatus Kapaibacteriales</taxon>
        <taxon>Candidatus Kapaibacteriaceae</taxon>
        <taxon>Candidatus Kapaibacterium</taxon>
    </lineage>
</organism>
<dbReference type="EC" id="2.7.7.49" evidence="1"/>
<dbReference type="CDD" id="cd03487">
    <property type="entry name" value="RT_Bac_retron_II"/>
    <property type="match status" value="1"/>
</dbReference>
<dbReference type="InterPro" id="IPR051083">
    <property type="entry name" value="GrpII_Intron_Splice-Mob/Def"/>
</dbReference>
<evidence type="ECO:0000313" key="11">
    <source>
        <dbReference type="EMBL" id="OJX59977.1"/>
    </source>
</evidence>
<sequence length="222" mass="25639">MQEKLYEFLKSRIEFPTCVHGSVKGRSYISNARQHLRSEFFFLVDIEKFFPSVTMSMVYSALKTLTTPEIAEVLTRLVTIENRVPTGSPISSFIANVSLRELDVQLMAICQERGLVYSRYVDDLTISAQWDFRHTDVSKRVLAILHTTGFRHKKEKTHFSKGRTEITGVVVARCRLRPTAKALKNLQEAKGKQANEPRLRGLRQHIRNINKVNEERFSTRQL</sequence>
<dbReference type="GO" id="GO:0046872">
    <property type="term" value="F:metal ion binding"/>
    <property type="evidence" value="ECO:0007669"/>
    <property type="project" value="UniProtKB-KW"/>
</dbReference>
<evidence type="ECO:0000256" key="7">
    <source>
        <dbReference type="ARBA" id="ARBA00023118"/>
    </source>
</evidence>
<keyword evidence="5" id="KW-0460">Magnesium</keyword>
<protein>
    <recommendedName>
        <fullName evidence="1">RNA-directed DNA polymerase</fullName>
        <ecNumber evidence="1">2.7.7.49</ecNumber>
    </recommendedName>
</protein>
<keyword evidence="6" id="KW-0695">RNA-directed DNA polymerase</keyword>
<dbReference type="PRINTS" id="PR00866">
    <property type="entry name" value="RNADNAPOLMS"/>
</dbReference>
<evidence type="ECO:0000256" key="6">
    <source>
        <dbReference type="ARBA" id="ARBA00022918"/>
    </source>
</evidence>
<comment type="caution">
    <text evidence="11">The sequence shown here is derived from an EMBL/GenBank/DDBJ whole genome shotgun (WGS) entry which is preliminary data.</text>
</comment>
<dbReference type="GO" id="GO:0003723">
    <property type="term" value="F:RNA binding"/>
    <property type="evidence" value="ECO:0007669"/>
    <property type="project" value="InterPro"/>
</dbReference>
<keyword evidence="2" id="KW-0808">Transferase</keyword>
<dbReference type="InterPro" id="IPR043502">
    <property type="entry name" value="DNA/RNA_pol_sf"/>
</dbReference>
<evidence type="ECO:0000256" key="3">
    <source>
        <dbReference type="ARBA" id="ARBA00022695"/>
    </source>
</evidence>
<dbReference type="InterPro" id="IPR000123">
    <property type="entry name" value="Reverse_transcriptase_msDNA"/>
</dbReference>
<evidence type="ECO:0000256" key="9">
    <source>
        <dbReference type="ARBA" id="ARBA00048173"/>
    </source>
</evidence>
<dbReference type="Pfam" id="PF00078">
    <property type="entry name" value="RVT_1"/>
    <property type="match status" value="1"/>
</dbReference>
<dbReference type="GO" id="GO:0003964">
    <property type="term" value="F:RNA-directed DNA polymerase activity"/>
    <property type="evidence" value="ECO:0007669"/>
    <property type="project" value="UniProtKB-KW"/>
</dbReference>
<dbReference type="SUPFAM" id="SSF56672">
    <property type="entry name" value="DNA/RNA polymerases"/>
    <property type="match status" value="1"/>
</dbReference>
<dbReference type="AlphaFoldDB" id="A0A1M3L3P5"/>
<dbReference type="Proteomes" id="UP000184233">
    <property type="component" value="Unassembled WGS sequence"/>
</dbReference>
<dbReference type="GO" id="GO:0051607">
    <property type="term" value="P:defense response to virus"/>
    <property type="evidence" value="ECO:0007669"/>
    <property type="project" value="UniProtKB-KW"/>
</dbReference>
<feature type="domain" description="Reverse transcriptase" evidence="10">
    <location>
        <begin position="1"/>
        <end position="171"/>
    </location>
</feature>
<proteinExistence type="inferred from homology"/>
<dbReference type="STRING" id="1895771.BGO89_08265"/>
<accession>A0A1M3L3P5</accession>